<dbReference type="EMBL" id="JNOC01000119">
    <property type="protein sequence ID" value="KPH53965.1"/>
    <property type="molecule type" value="Genomic_DNA"/>
</dbReference>
<protein>
    <recommendedName>
        <fullName evidence="1">Antitoxin SocA-like Panacea domain-containing protein</fullName>
    </recommendedName>
</protein>
<proteinExistence type="predicted"/>
<name>A0A0N1EIU1_9HELI</name>
<evidence type="ECO:0000259" key="1">
    <source>
        <dbReference type="Pfam" id="PF13274"/>
    </source>
</evidence>
<dbReference type="Proteomes" id="UP000037997">
    <property type="component" value="Unassembled WGS sequence"/>
</dbReference>
<evidence type="ECO:0000313" key="2">
    <source>
        <dbReference type="EMBL" id="KPH53965.1"/>
    </source>
</evidence>
<sequence length="142" mass="16662">MVNALELSNYILKNSVKGLSNLELQKILYFTELAYIKKFNKHLIIDGFEAWEFGPIVRSVYYEYRYYGALSIDKPENENLSSQLTKEELEIIDNTIAECNSSFYWELVEMSKKRNGAWFHSFKDGKKEIISKDLIRKEAKGE</sequence>
<organism evidence="2 3">
    <name type="scientific">Helicobacter pullorum</name>
    <dbReference type="NCBI Taxonomy" id="35818"/>
    <lineage>
        <taxon>Bacteria</taxon>
        <taxon>Pseudomonadati</taxon>
        <taxon>Campylobacterota</taxon>
        <taxon>Epsilonproteobacteria</taxon>
        <taxon>Campylobacterales</taxon>
        <taxon>Helicobacteraceae</taxon>
        <taxon>Helicobacter</taxon>
    </lineage>
</organism>
<comment type="caution">
    <text evidence="2">The sequence shown here is derived from an EMBL/GenBank/DDBJ whole genome shotgun (WGS) entry which is preliminary data.</text>
</comment>
<reference evidence="2 3" key="1">
    <citation type="submission" date="2014-06" db="EMBL/GenBank/DDBJ databases">
        <title>Helicobacter pullorum isolates in fresh chicken meat - phenotypic and genotypic features.</title>
        <authorList>
            <person name="Borges V."/>
            <person name="Santos A."/>
            <person name="Correia C.B."/>
            <person name="Saraiva M."/>
            <person name="Menard A."/>
            <person name="Vieira L."/>
            <person name="Sampaio D.A."/>
            <person name="Gomes J.P."/>
            <person name="Oleastro M."/>
        </authorList>
    </citation>
    <scope>NUCLEOTIDE SEQUENCE [LARGE SCALE GENOMIC DNA]</scope>
    <source>
        <strain evidence="2 3">229334/12</strain>
    </source>
</reference>
<dbReference type="InterPro" id="IPR025272">
    <property type="entry name" value="SocA_Panacea"/>
</dbReference>
<dbReference type="AlphaFoldDB" id="A0A0N1EIU1"/>
<dbReference type="RefSeq" id="WP_054198763.1">
    <property type="nucleotide sequence ID" value="NZ_JNOC01000119.1"/>
</dbReference>
<accession>A0A0N1EIU1</accession>
<dbReference type="Pfam" id="PF13274">
    <property type="entry name" value="SocA_Panacea"/>
    <property type="match status" value="1"/>
</dbReference>
<feature type="domain" description="Antitoxin SocA-like Panacea" evidence="1">
    <location>
        <begin position="24"/>
        <end position="118"/>
    </location>
</feature>
<evidence type="ECO:0000313" key="3">
    <source>
        <dbReference type="Proteomes" id="UP000037997"/>
    </source>
</evidence>
<dbReference type="PATRIC" id="fig|35818.11.peg.150"/>
<gene>
    <name evidence="2" type="ORF">HPU229334_00765</name>
</gene>